<proteinExistence type="predicted"/>
<dbReference type="EMBL" id="JAANOH010000005">
    <property type="protein sequence ID" value="MCZ2476370.1"/>
    <property type="molecule type" value="Genomic_DNA"/>
</dbReference>
<accession>A0ABT4JKU2</accession>
<comment type="caution">
    <text evidence="1">The sequence shown here is derived from an EMBL/GenBank/DDBJ whole genome shotgun (WGS) entry which is preliminary data.</text>
</comment>
<name>A0ABT4JKU2_9BACT</name>
<protein>
    <submittedName>
        <fullName evidence="1">Carboxypeptidase-like regulatory domain-containing protein</fullName>
    </submittedName>
</protein>
<evidence type="ECO:0000313" key="2">
    <source>
        <dbReference type="Proteomes" id="UP001321186"/>
    </source>
</evidence>
<organism evidence="1 2">
    <name type="scientific">Aquirufa ecclesiirivi</name>
    <dbReference type="NCBI Taxonomy" id="2715124"/>
    <lineage>
        <taxon>Bacteria</taxon>
        <taxon>Pseudomonadati</taxon>
        <taxon>Bacteroidota</taxon>
        <taxon>Cytophagia</taxon>
        <taxon>Cytophagales</taxon>
        <taxon>Flectobacillaceae</taxon>
        <taxon>Aquirufa</taxon>
    </lineage>
</organism>
<gene>
    <name evidence="1" type="ORF">G9H61_13005</name>
</gene>
<evidence type="ECO:0000313" key="1">
    <source>
        <dbReference type="EMBL" id="MCZ2476370.1"/>
    </source>
</evidence>
<dbReference type="RefSeq" id="WP_269010785.1">
    <property type="nucleotide sequence ID" value="NZ_JAANOH010000005.1"/>
</dbReference>
<dbReference type="Proteomes" id="UP001321186">
    <property type="component" value="Unassembled WGS sequence"/>
</dbReference>
<reference evidence="1 2" key="1">
    <citation type="submission" date="2020-03" db="EMBL/GenBank/DDBJ databases">
        <authorList>
            <person name="Pitt A."/>
            <person name="Hahn M.W."/>
        </authorList>
    </citation>
    <scope>NUCLEOTIDE SEQUENCE [LARGE SCALE GENOMIC DNA]</scope>
    <source>
        <strain evidence="1 2">5A-MARBSE</strain>
    </source>
</reference>
<keyword evidence="2" id="KW-1185">Reference proteome</keyword>
<sequence>MNISTQRTYLMYVVLLLLRLSTHAQNRSIQLLSRADSAVVPFASILFEHKKIGFHSNELGQFTLKSKQSIDTITIRSIGFQDTLMIVNYSEVKGEIKVFLKPKAFLLAEVKVFSDNKPYTSMKPIKKTGHSFQQGGMGSQSGLLLTDQRLFFRQIQKAHFYISNLGNRHFPFRIRIYSLQQGKPAQEITQESIIVHAKHRGWNEFDLSQYAYFVPDGGCLVAMEWLNFENHFDDVNQRFYHEKYEGQVLGLADYGKGYLGFSKTEFSSWNFNGDYLPHFQKTKMNMFLNPMIRLTVK</sequence>
<dbReference type="Pfam" id="PF13715">
    <property type="entry name" value="CarbopepD_reg_2"/>
    <property type="match status" value="1"/>
</dbReference>